<dbReference type="OrthoDB" id="9762947at2"/>
<feature type="transmembrane region" description="Helical" evidence="5">
    <location>
        <begin position="338"/>
        <end position="356"/>
    </location>
</feature>
<dbReference type="Pfam" id="PF00324">
    <property type="entry name" value="AA_permease"/>
    <property type="match status" value="1"/>
</dbReference>
<evidence type="ECO:0000313" key="8">
    <source>
        <dbReference type="Proteomes" id="UP000467240"/>
    </source>
</evidence>
<dbReference type="EMBL" id="WBJZ01000033">
    <property type="protein sequence ID" value="KAB1652231.1"/>
    <property type="molecule type" value="Genomic_DNA"/>
</dbReference>
<evidence type="ECO:0000256" key="1">
    <source>
        <dbReference type="ARBA" id="ARBA00004141"/>
    </source>
</evidence>
<feature type="transmembrane region" description="Helical" evidence="5">
    <location>
        <begin position="395"/>
        <end position="414"/>
    </location>
</feature>
<dbReference type="Proteomes" id="UP000467240">
    <property type="component" value="Unassembled WGS sequence"/>
</dbReference>
<feature type="transmembrane region" description="Helical" evidence="5">
    <location>
        <begin position="277"/>
        <end position="304"/>
    </location>
</feature>
<name>A0A7J5BPI3_9MICO</name>
<feature type="transmembrane region" description="Helical" evidence="5">
    <location>
        <begin position="157"/>
        <end position="179"/>
    </location>
</feature>
<evidence type="ECO:0000259" key="6">
    <source>
        <dbReference type="Pfam" id="PF00324"/>
    </source>
</evidence>
<keyword evidence="2 5" id="KW-0812">Transmembrane</keyword>
<feature type="transmembrane region" description="Helical" evidence="5">
    <location>
        <begin position="362"/>
        <end position="383"/>
    </location>
</feature>
<reference evidence="7 8" key="1">
    <citation type="submission" date="2019-09" db="EMBL/GenBank/DDBJ databases">
        <title>Phylogeny of genus Pseudoclavibacter and closely related genus.</title>
        <authorList>
            <person name="Li Y."/>
        </authorList>
    </citation>
    <scope>NUCLEOTIDE SEQUENCE [LARGE SCALE GENOMIC DNA]</scope>
    <source>
        <strain evidence="7 8">DSM 23821</strain>
    </source>
</reference>
<feature type="transmembrane region" description="Helical" evidence="5">
    <location>
        <begin position="237"/>
        <end position="257"/>
    </location>
</feature>
<feature type="transmembrane region" description="Helical" evidence="5">
    <location>
        <begin position="21"/>
        <end position="43"/>
    </location>
</feature>
<comment type="caution">
    <text evidence="7">The sequence shown here is derived from an EMBL/GenBank/DDBJ whole genome shotgun (WGS) entry which is preliminary data.</text>
</comment>
<dbReference type="GO" id="GO:0055085">
    <property type="term" value="P:transmembrane transport"/>
    <property type="evidence" value="ECO:0007669"/>
    <property type="project" value="InterPro"/>
</dbReference>
<keyword evidence="4 5" id="KW-0472">Membrane</keyword>
<feature type="transmembrane region" description="Helical" evidence="5">
    <location>
        <begin position="132"/>
        <end position="150"/>
    </location>
</feature>
<evidence type="ECO:0000256" key="5">
    <source>
        <dbReference type="SAM" id="Phobius"/>
    </source>
</evidence>
<comment type="subcellular location">
    <subcellularLocation>
        <location evidence="1">Membrane</location>
        <topology evidence="1">Multi-pass membrane protein</topology>
    </subcellularLocation>
</comment>
<feature type="domain" description="Amino acid permease/ SLC12A" evidence="6">
    <location>
        <begin position="28"/>
        <end position="418"/>
    </location>
</feature>
<feature type="transmembrane region" description="Helical" evidence="5">
    <location>
        <begin position="55"/>
        <end position="74"/>
    </location>
</feature>
<dbReference type="PANTHER" id="PTHR42770">
    <property type="entry name" value="AMINO ACID TRANSPORTER-RELATED"/>
    <property type="match status" value="1"/>
</dbReference>
<dbReference type="RefSeq" id="WP_158042111.1">
    <property type="nucleotide sequence ID" value="NZ_JACCFV010000001.1"/>
</dbReference>
<dbReference type="PANTHER" id="PTHR42770:SF8">
    <property type="entry name" value="PUTRESCINE IMPORTER PUUP"/>
    <property type="match status" value="1"/>
</dbReference>
<dbReference type="PIRSF" id="PIRSF006060">
    <property type="entry name" value="AA_transporter"/>
    <property type="match status" value="1"/>
</dbReference>
<evidence type="ECO:0000256" key="2">
    <source>
        <dbReference type="ARBA" id="ARBA00022692"/>
    </source>
</evidence>
<gene>
    <name evidence="7" type="ORF">F8O01_17065</name>
</gene>
<protein>
    <submittedName>
        <fullName evidence="7">APC family permease</fullName>
    </submittedName>
</protein>
<dbReference type="InterPro" id="IPR050367">
    <property type="entry name" value="APC_superfamily"/>
</dbReference>
<evidence type="ECO:0000256" key="3">
    <source>
        <dbReference type="ARBA" id="ARBA00022989"/>
    </source>
</evidence>
<feature type="transmembrane region" description="Helical" evidence="5">
    <location>
        <begin position="199"/>
        <end position="225"/>
    </location>
</feature>
<dbReference type="Gene3D" id="1.20.1740.10">
    <property type="entry name" value="Amino acid/polyamine transporter I"/>
    <property type="match status" value="1"/>
</dbReference>
<evidence type="ECO:0000313" key="7">
    <source>
        <dbReference type="EMBL" id="KAB1652231.1"/>
    </source>
</evidence>
<proteinExistence type="predicted"/>
<feature type="transmembrane region" description="Helical" evidence="5">
    <location>
        <begin position="420"/>
        <end position="438"/>
    </location>
</feature>
<keyword evidence="3 5" id="KW-1133">Transmembrane helix</keyword>
<organism evidence="7 8">
    <name type="scientific">Pseudoclavibacter chungangensis</name>
    <dbReference type="NCBI Taxonomy" id="587635"/>
    <lineage>
        <taxon>Bacteria</taxon>
        <taxon>Bacillati</taxon>
        <taxon>Actinomycetota</taxon>
        <taxon>Actinomycetes</taxon>
        <taxon>Micrococcales</taxon>
        <taxon>Microbacteriaceae</taxon>
        <taxon>Pseudoclavibacter</taxon>
    </lineage>
</organism>
<dbReference type="InterPro" id="IPR004841">
    <property type="entry name" value="AA-permease/SLC12A_dom"/>
</dbReference>
<sequence length="492" mass="53410">MAESSTGMFSRSGSLRRNLGLWAIVGLGLGYMTPTVVFDTFGIVSELTAGAVPAAYAVALIVMVFTAISYGKIAGAIPSAGSAYTYVRESMHPNLGFMVGWTSLIDYLLLPMVNCLIIRLYLEQVFPEVPSWIWVVAYCIVVTSIIYFSMRGTSNINMILLVFSIVIMIVFVVMVVAQLQRGEGTGQVASIEPFFHDTMTWSAVLMGATVVCFSFIGFDAITMYAEEAKSPKIMPKAILLTVLIGGAIFVIAGYFTQLRFPTNEEFGEFTDDPLPQIGLIVGGPVFQAIFVAAGFSATLASGLASHASVSRMLLVMGRNNVIPKRVFGYINPKTHTPTFNIVLVGVVSLLAMEFSLELISAFINYGALIAFTFVNLSVIAWFAIRQGRRKTPKDIFNFIVMPGLGTLLTVLLWVNLHADALIGGAIWTVLGFVYLLFITKGFRKKVAAFDENQPVTGFNKVPPEELAAVDADGRAFEHPSADGTPEKPESTN</sequence>
<dbReference type="AlphaFoldDB" id="A0A7J5BPI3"/>
<keyword evidence="8" id="KW-1185">Reference proteome</keyword>
<accession>A0A7J5BPI3</accession>
<evidence type="ECO:0000256" key="4">
    <source>
        <dbReference type="ARBA" id="ARBA00023136"/>
    </source>
</evidence>
<feature type="transmembrane region" description="Helical" evidence="5">
    <location>
        <begin position="95"/>
        <end position="120"/>
    </location>
</feature>
<dbReference type="GO" id="GO:0016020">
    <property type="term" value="C:membrane"/>
    <property type="evidence" value="ECO:0007669"/>
    <property type="project" value="UniProtKB-SubCell"/>
</dbReference>